<dbReference type="GO" id="GO:0016485">
    <property type="term" value="P:protein processing"/>
    <property type="evidence" value="ECO:0007669"/>
    <property type="project" value="TreeGrafter"/>
</dbReference>
<dbReference type="GO" id="GO:0005739">
    <property type="term" value="C:mitochondrion"/>
    <property type="evidence" value="ECO:0007669"/>
    <property type="project" value="UniProtKB-SubCell"/>
</dbReference>
<sequence length="1292" mass="142248">MLARALGSTAGGAACGGAAAAAPRELPRAGGLVTRAALFLRGLSGASLAPAQLRAFSLLRRAGARRTAMARGVSAVAAPAEAQVKPAAQKLHGFTLVEEQYVSEYGSQVLLYKHDKTGAQLMSVINSDENKTFGVTFRTPVANSRGVPHILEHSVLCGSRKYPIKEPFVELMKGSLNTFLNAFTYPDRTCYPVASTNLQDFYNLVDVYLDAVLHPRCVEDPQIFAQEGWHYELDDVNAPLTYKGVVFNEMKGVYSSPDSVNGRVTQSALFPDNTYVEDSGGDPKDIPDLTFEEFQKFYGDYYHPSNARFWFYGDDPVEERLRIVDAYLQEFEARPVDSSVKPQPLFKEPRRVVDRYAAGEGSDDGGEPKAFVSINWLLTEEPLDLETELALGFLNYLMLGTAAAPLRKALNDSGLGESIIGGGIEDELRQPVFSLGLKGVKEEDAAKVESLILDTLVRLEMEGFSQSAVEAAVNTIEFSLRENNTGRFPRGLSLMLRSMSAWIYDQDPFQPLKWQDDLAKFKARLEGGEDVFGPLIRKFLLDNTHRVTVELRPDAKLSDEIESAEAAALQAAQGVMGEGDLQQVVAATQELKEKQETPDAPEALACIPPLALSDLPTKISTIPTAISNAAGGATILTHDLFTNDVLYLDIALDMRPIPRDLLPLVPLFCRCLTQMGTATESFIDLTERIGRKTGGFSVSPAVMSKKGTDEPVAHITIRGKAMADKAGDLLDIARDVLLTARLDDRERFKQMVLETKSSMEAGIVGAGHSFAGSRLDAQRSVAGWASEQMGGISYLDFIRGLVQRVDADWEGVKADLEAIRKTLLQRRGVLVNMTGDDNTLRLASAHVDAFLDSLPAEAGVAASWDSPLLRQNEAVLVPTQVNYVCKAANLYEDAGYELSGASYVINKSLGTSWLWDRVRVVGGAYGGFCDFDTHSGMFTYSSYRDPNLLKTVDVYDGTVDFLRNLEMSSHELDSAIIGTIGDIDAYQLPDSKGRTAFMRHLLGITDEERQQRREEILGTTVKDFHAFADVLEAVREKGQVVSVTSADKLEAAHAERPGFFEAVKKNRLRALAAVAAAVAATVYVDGWLIKPGPPLRQLPGLPTRQLTTFAPHEWTANASAAVDDFRNTLLPRMLRMYSEVEASKYKGNDKGAIQRVEPERHDRYNLFNPVVRCPKGDLFEEAVLQDTQCEVHTFDCTWDGKVIEEGRHTYHKICVGDKSEQRNEMQFLTLSDIIDMLGGRPVDLLKMDIEGFEYEVVAGFRMQDSCHFPHQTEGCCSEFTLIRVEQPAHCRG</sequence>
<comment type="similarity">
    <text evidence="3">Belongs to the peptidase M16 family. PreP subfamily.</text>
</comment>
<dbReference type="Pfam" id="PF05050">
    <property type="entry name" value="Methyltransf_21"/>
    <property type="match status" value="1"/>
</dbReference>
<evidence type="ECO:0000256" key="3">
    <source>
        <dbReference type="ARBA" id="ARBA00007575"/>
    </source>
</evidence>
<dbReference type="Proteomes" id="UP000239649">
    <property type="component" value="Unassembled WGS sequence"/>
</dbReference>
<dbReference type="PANTHER" id="PTHR43016:SF13">
    <property type="entry name" value="PRESEQUENCE PROTEASE, MITOCHONDRIAL"/>
    <property type="match status" value="1"/>
</dbReference>
<organism evidence="11 12">
    <name type="scientific">Micractinium conductrix</name>
    <dbReference type="NCBI Taxonomy" id="554055"/>
    <lineage>
        <taxon>Eukaryota</taxon>
        <taxon>Viridiplantae</taxon>
        <taxon>Chlorophyta</taxon>
        <taxon>core chlorophytes</taxon>
        <taxon>Trebouxiophyceae</taxon>
        <taxon>Chlorellales</taxon>
        <taxon>Chlorellaceae</taxon>
        <taxon>Chlorella clade</taxon>
        <taxon>Micractinium</taxon>
    </lineage>
</organism>
<gene>
    <name evidence="11" type="ORF">C2E20_3493</name>
</gene>
<evidence type="ECO:0000256" key="1">
    <source>
        <dbReference type="ARBA" id="ARBA00001947"/>
    </source>
</evidence>
<dbReference type="Pfam" id="PF00675">
    <property type="entry name" value="Peptidase_M16"/>
    <property type="match status" value="1"/>
</dbReference>
<dbReference type="STRING" id="554055.A0A2P6VGX2"/>
<evidence type="ECO:0000256" key="4">
    <source>
        <dbReference type="ARBA" id="ARBA00022670"/>
    </source>
</evidence>
<dbReference type="PROSITE" id="PS51257">
    <property type="entry name" value="PROKAR_LIPOPROTEIN"/>
    <property type="match status" value="1"/>
</dbReference>
<dbReference type="Gene3D" id="3.40.50.150">
    <property type="entry name" value="Vaccinia Virus protein VP39"/>
    <property type="match status" value="1"/>
</dbReference>
<dbReference type="InterPro" id="IPR011765">
    <property type="entry name" value="Pept_M16_N"/>
</dbReference>
<dbReference type="SUPFAM" id="SSF63411">
    <property type="entry name" value="LuxS/MPP-like metallohydrolase"/>
    <property type="match status" value="4"/>
</dbReference>
<protein>
    <submittedName>
        <fullName evidence="11">Presequence protease chloroplastic mitochondrial-like</fullName>
    </submittedName>
</protein>
<evidence type="ECO:0000313" key="12">
    <source>
        <dbReference type="Proteomes" id="UP000239649"/>
    </source>
</evidence>
<comment type="caution">
    <text evidence="11">The sequence shown here is derived from an EMBL/GenBank/DDBJ whole genome shotgun (WGS) entry which is preliminary data.</text>
</comment>
<feature type="domain" description="Peptidase M16C associated" evidence="10">
    <location>
        <begin position="551"/>
        <end position="801"/>
    </location>
</feature>
<evidence type="ECO:0000256" key="7">
    <source>
        <dbReference type="ARBA" id="ARBA00022833"/>
    </source>
</evidence>
<evidence type="ECO:0000259" key="10">
    <source>
        <dbReference type="SMART" id="SM01264"/>
    </source>
</evidence>
<dbReference type="FunFam" id="3.30.830.10:FF:000034">
    <property type="entry name" value="presequence protease 1, chloroplastic/mitochondrial"/>
    <property type="match status" value="1"/>
</dbReference>
<reference evidence="11 12" key="1">
    <citation type="journal article" date="2018" name="Plant J.">
        <title>Genome sequences of Chlorella sorokiniana UTEX 1602 and Micractinium conductrix SAG 241.80: implications to maltose excretion by a green alga.</title>
        <authorList>
            <person name="Arriola M.B."/>
            <person name="Velmurugan N."/>
            <person name="Zhang Y."/>
            <person name="Plunkett M.H."/>
            <person name="Hondzo H."/>
            <person name="Barney B.M."/>
        </authorList>
    </citation>
    <scope>NUCLEOTIDE SEQUENCE [LARGE SCALE GENOMIC DNA]</scope>
    <source>
        <strain evidence="11 12">SAG 241.80</strain>
    </source>
</reference>
<keyword evidence="8" id="KW-0482">Metalloprotease</keyword>
<dbReference type="InterPro" id="IPR013578">
    <property type="entry name" value="Peptidase_M16C_assoc"/>
</dbReference>
<dbReference type="InterPro" id="IPR029063">
    <property type="entry name" value="SAM-dependent_MTases_sf"/>
</dbReference>
<evidence type="ECO:0000256" key="5">
    <source>
        <dbReference type="ARBA" id="ARBA00022723"/>
    </source>
</evidence>
<keyword evidence="4" id="KW-0645">Protease</keyword>
<dbReference type="InterPro" id="IPR007863">
    <property type="entry name" value="Peptidase_M16_C"/>
</dbReference>
<evidence type="ECO:0000256" key="9">
    <source>
        <dbReference type="ARBA" id="ARBA00023128"/>
    </source>
</evidence>
<comment type="subcellular location">
    <subcellularLocation>
        <location evidence="2">Mitochondrion</location>
    </subcellularLocation>
</comment>
<dbReference type="InterPro" id="IPR006342">
    <property type="entry name" value="FkbM_mtfrase"/>
</dbReference>
<keyword evidence="9" id="KW-0496">Mitochondrion</keyword>
<dbReference type="InterPro" id="IPR011249">
    <property type="entry name" value="Metalloenz_LuxS/M16"/>
</dbReference>
<dbReference type="FunFam" id="3.30.830.10:FF:000009">
    <property type="entry name" value="Presequence protease, mitochondrial"/>
    <property type="match status" value="1"/>
</dbReference>
<name>A0A2P6VGX2_9CHLO</name>
<keyword evidence="7" id="KW-0862">Zinc</keyword>
<dbReference type="Gene3D" id="3.30.830.10">
    <property type="entry name" value="Metalloenzyme, LuxS/M16 peptidase-like"/>
    <property type="match status" value="4"/>
</dbReference>
<evidence type="ECO:0000256" key="8">
    <source>
        <dbReference type="ARBA" id="ARBA00023049"/>
    </source>
</evidence>
<keyword evidence="5" id="KW-0479">Metal-binding</keyword>
<dbReference type="EMBL" id="LHPF02000007">
    <property type="protein sequence ID" value="PSC73335.1"/>
    <property type="molecule type" value="Genomic_DNA"/>
</dbReference>
<dbReference type="InterPro" id="IPR055130">
    <property type="entry name" value="PreP_C"/>
</dbReference>
<proteinExistence type="inferred from homology"/>
<dbReference type="PANTHER" id="PTHR43016">
    <property type="entry name" value="PRESEQUENCE PROTEASE"/>
    <property type="match status" value="1"/>
</dbReference>
<dbReference type="Pfam" id="PF05193">
    <property type="entry name" value="Peptidase_M16_C"/>
    <property type="match status" value="1"/>
</dbReference>
<evidence type="ECO:0000313" key="11">
    <source>
        <dbReference type="EMBL" id="PSC73335.1"/>
    </source>
</evidence>
<comment type="cofactor">
    <cofactor evidence="1">
        <name>Zn(2+)</name>
        <dbReference type="ChEBI" id="CHEBI:29105"/>
    </cofactor>
</comment>
<accession>A0A2P6VGX2</accession>
<dbReference type="SUPFAM" id="SSF53335">
    <property type="entry name" value="S-adenosyl-L-methionine-dependent methyltransferases"/>
    <property type="match status" value="1"/>
</dbReference>
<dbReference type="OrthoDB" id="10250783at2759"/>
<dbReference type="GO" id="GO:0046872">
    <property type="term" value="F:metal ion binding"/>
    <property type="evidence" value="ECO:0007669"/>
    <property type="project" value="UniProtKB-KW"/>
</dbReference>
<keyword evidence="12" id="KW-1185">Reference proteome</keyword>
<dbReference type="Pfam" id="PF22516">
    <property type="entry name" value="PreP_C"/>
    <property type="match status" value="1"/>
</dbReference>
<evidence type="ECO:0000256" key="2">
    <source>
        <dbReference type="ARBA" id="ARBA00004173"/>
    </source>
</evidence>
<dbReference type="SMART" id="SM01264">
    <property type="entry name" value="M16C_associated"/>
    <property type="match status" value="1"/>
</dbReference>
<dbReference type="GO" id="GO:0004222">
    <property type="term" value="F:metalloendopeptidase activity"/>
    <property type="evidence" value="ECO:0007669"/>
    <property type="project" value="TreeGrafter"/>
</dbReference>
<keyword evidence="6" id="KW-0378">Hydrolase</keyword>
<evidence type="ECO:0000256" key="6">
    <source>
        <dbReference type="ARBA" id="ARBA00022801"/>
    </source>
</evidence>
<dbReference type="Pfam" id="PF08367">
    <property type="entry name" value="M16C_assoc"/>
    <property type="match status" value="1"/>
</dbReference>